<dbReference type="CDD" id="cd00130">
    <property type="entry name" value="PAS"/>
    <property type="match status" value="1"/>
</dbReference>
<dbReference type="PRINTS" id="PR00344">
    <property type="entry name" value="BCTRLSENSOR"/>
</dbReference>
<feature type="domain" description="PAS" evidence="10">
    <location>
        <begin position="251"/>
        <end position="290"/>
    </location>
</feature>
<evidence type="ECO:0000256" key="6">
    <source>
        <dbReference type="ARBA" id="ARBA00022777"/>
    </source>
</evidence>
<evidence type="ECO:0000256" key="7">
    <source>
        <dbReference type="ARBA" id="ARBA00022840"/>
    </source>
</evidence>
<evidence type="ECO:0000256" key="1">
    <source>
        <dbReference type="ARBA" id="ARBA00000085"/>
    </source>
</evidence>
<keyword evidence="8" id="KW-0902">Two-component regulatory system</keyword>
<organism evidence="12 13">
    <name type="scientific">Candidatus Abyssobacteria bacterium SURF_17</name>
    <dbReference type="NCBI Taxonomy" id="2093361"/>
    <lineage>
        <taxon>Bacteria</taxon>
        <taxon>Pseudomonadati</taxon>
        <taxon>Candidatus Hydrogenedentota</taxon>
        <taxon>Candidatus Abyssobacteria</taxon>
    </lineage>
</organism>
<evidence type="ECO:0000256" key="3">
    <source>
        <dbReference type="ARBA" id="ARBA00022553"/>
    </source>
</evidence>
<evidence type="ECO:0000259" key="11">
    <source>
        <dbReference type="PROSITE" id="PS50113"/>
    </source>
</evidence>
<keyword evidence="5" id="KW-0547">Nucleotide-binding</keyword>
<dbReference type="EC" id="2.7.13.3" evidence="2"/>
<evidence type="ECO:0000313" key="12">
    <source>
        <dbReference type="EMBL" id="RJP65007.1"/>
    </source>
</evidence>
<dbReference type="Pfam" id="PF08448">
    <property type="entry name" value="PAS_4"/>
    <property type="match status" value="2"/>
</dbReference>
<dbReference type="Pfam" id="PF13426">
    <property type="entry name" value="PAS_9"/>
    <property type="match status" value="1"/>
</dbReference>
<protein>
    <recommendedName>
        <fullName evidence="2">histidine kinase</fullName>
        <ecNumber evidence="2">2.7.13.3</ecNumber>
    </recommendedName>
</protein>
<dbReference type="SMART" id="SM00387">
    <property type="entry name" value="HATPase_c"/>
    <property type="match status" value="1"/>
</dbReference>
<dbReference type="InterPro" id="IPR000700">
    <property type="entry name" value="PAS-assoc_C"/>
</dbReference>
<dbReference type="PROSITE" id="PS50113">
    <property type="entry name" value="PAC"/>
    <property type="match status" value="1"/>
</dbReference>
<dbReference type="SMART" id="SM00091">
    <property type="entry name" value="PAS"/>
    <property type="match status" value="2"/>
</dbReference>
<dbReference type="CDD" id="cd00075">
    <property type="entry name" value="HATPase"/>
    <property type="match status" value="1"/>
</dbReference>
<dbReference type="InterPro" id="IPR004358">
    <property type="entry name" value="Sig_transdc_His_kin-like_C"/>
</dbReference>
<evidence type="ECO:0000259" key="9">
    <source>
        <dbReference type="PROSITE" id="PS50109"/>
    </source>
</evidence>
<dbReference type="PROSITE" id="PS50109">
    <property type="entry name" value="HIS_KIN"/>
    <property type="match status" value="1"/>
</dbReference>
<dbReference type="InterPro" id="IPR005467">
    <property type="entry name" value="His_kinase_dom"/>
</dbReference>
<feature type="domain" description="PAC" evidence="11">
    <location>
        <begin position="191"/>
        <end position="243"/>
    </location>
</feature>
<dbReference type="SUPFAM" id="SSF55874">
    <property type="entry name" value="ATPase domain of HSP90 chaperone/DNA topoisomerase II/histidine kinase"/>
    <property type="match status" value="1"/>
</dbReference>
<comment type="catalytic activity">
    <reaction evidence="1">
        <text>ATP + protein L-histidine = ADP + protein N-phospho-L-histidine.</text>
        <dbReference type="EC" id="2.7.13.3"/>
    </reaction>
</comment>
<dbReference type="EMBL" id="QZKI01000131">
    <property type="protein sequence ID" value="RJP65007.1"/>
    <property type="molecule type" value="Genomic_DNA"/>
</dbReference>
<dbReference type="InterPro" id="IPR035965">
    <property type="entry name" value="PAS-like_dom_sf"/>
</dbReference>
<comment type="caution">
    <text evidence="12">The sequence shown here is derived from an EMBL/GenBank/DDBJ whole genome shotgun (WGS) entry which is preliminary data.</text>
</comment>
<sequence length="597" mass="67139">MVETEWQRWLHSQLFEQVPCCIAVIDRQYNIVENNRAFRDVFGEGKGKKCYEIYKGRKDRCPDCMAAHTFADGRPRVNDEVGIDHRGRKANYLVHVSPVIAPDGSVPYVVELSTDVTETKRLQKEYQILFERVPCFVMVLNRDLRVVRANERVREVFGECVGEHCYKILKHRWEKCEDCPAERTFADGQSHSSKHEGTNKHGEKTHYVVNTSPLLTGNHHVAHVIEMALDLTETHRLENELAKEHFLREILIENSMDGVIATQPDGEVLIFNPAAERLLKYRAEDLLKKQPPDTLFPSEFLALKESGKDVCVLPETTMAARDGEKIPVRFTGVALKQGDEFIGSAAFLQDLREIKQLEREKIEAERFAAVGQTVAGLAHGIKNLVTGLEGAMYVFNTGLKKGEQSRIDQGWEMLNRNIEKVSALAKNLLAFSKGRTLKVEWTDPNELVREVVALFHDAARQNGIDLAAELQENIEPAPMEPQGIHECLTNLVSNAIDACKTSDKPRCSIVVRSREEGGSLILEVEDSGCGMDSETRQRIFTNFFTTKGAGGTGLGLLITRRIVQEHGGTISFESIFGKGSLFRIVFPRHLLPQPPEA</sequence>
<dbReference type="Pfam" id="PF02518">
    <property type="entry name" value="HATPase_c"/>
    <property type="match status" value="1"/>
</dbReference>
<dbReference type="PANTHER" id="PTHR43065:SF10">
    <property type="entry name" value="PEROXIDE STRESS-ACTIVATED HISTIDINE KINASE MAK3"/>
    <property type="match status" value="1"/>
</dbReference>
<evidence type="ECO:0000256" key="2">
    <source>
        <dbReference type="ARBA" id="ARBA00012438"/>
    </source>
</evidence>
<dbReference type="GO" id="GO:0004673">
    <property type="term" value="F:protein histidine kinase activity"/>
    <property type="evidence" value="ECO:0007669"/>
    <property type="project" value="UniProtKB-EC"/>
</dbReference>
<dbReference type="InterPro" id="IPR013656">
    <property type="entry name" value="PAS_4"/>
</dbReference>
<dbReference type="GO" id="GO:0005524">
    <property type="term" value="F:ATP binding"/>
    <property type="evidence" value="ECO:0007669"/>
    <property type="project" value="UniProtKB-KW"/>
</dbReference>
<gene>
    <name evidence="12" type="ORF">C4532_18285</name>
</gene>
<dbReference type="AlphaFoldDB" id="A0A419EPN2"/>
<name>A0A419EPN2_9BACT</name>
<keyword evidence="3" id="KW-0597">Phosphoprotein</keyword>
<evidence type="ECO:0000313" key="13">
    <source>
        <dbReference type="Proteomes" id="UP000285961"/>
    </source>
</evidence>
<feature type="domain" description="Histidine kinase" evidence="9">
    <location>
        <begin position="376"/>
        <end position="590"/>
    </location>
</feature>
<dbReference type="GO" id="GO:0000160">
    <property type="term" value="P:phosphorelay signal transduction system"/>
    <property type="evidence" value="ECO:0007669"/>
    <property type="project" value="UniProtKB-KW"/>
</dbReference>
<evidence type="ECO:0000256" key="4">
    <source>
        <dbReference type="ARBA" id="ARBA00022679"/>
    </source>
</evidence>
<dbReference type="PANTHER" id="PTHR43065">
    <property type="entry name" value="SENSOR HISTIDINE KINASE"/>
    <property type="match status" value="1"/>
</dbReference>
<dbReference type="NCBIfam" id="TIGR00229">
    <property type="entry name" value="sensory_box"/>
    <property type="match status" value="3"/>
</dbReference>
<accession>A0A419EPN2</accession>
<dbReference type="InterPro" id="IPR000014">
    <property type="entry name" value="PAS"/>
</dbReference>
<evidence type="ECO:0000256" key="8">
    <source>
        <dbReference type="ARBA" id="ARBA00023012"/>
    </source>
</evidence>
<keyword evidence="7" id="KW-0067">ATP-binding</keyword>
<dbReference type="PROSITE" id="PS50112">
    <property type="entry name" value="PAS"/>
    <property type="match status" value="1"/>
</dbReference>
<dbReference type="InterPro" id="IPR003594">
    <property type="entry name" value="HATPase_dom"/>
</dbReference>
<keyword evidence="6" id="KW-0418">Kinase</keyword>
<dbReference type="Proteomes" id="UP000285961">
    <property type="component" value="Unassembled WGS sequence"/>
</dbReference>
<dbReference type="InterPro" id="IPR036890">
    <property type="entry name" value="HATPase_C_sf"/>
</dbReference>
<evidence type="ECO:0000259" key="10">
    <source>
        <dbReference type="PROSITE" id="PS50112"/>
    </source>
</evidence>
<proteinExistence type="predicted"/>
<evidence type="ECO:0000256" key="5">
    <source>
        <dbReference type="ARBA" id="ARBA00022741"/>
    </source>
</evidence>
<reference evidence="12 13" key="1">
    <citation type="journal article" date="2017" name="ISME J.">
        <title>Energy and carbon metabolisms in a deep terrestrial subsurface fluid microbial community.</title>
        <authorList>
            <person name="Momper L."/>
            <person name="Jungbluth S.P."/>
            <person name="Lee M.D."/>
            <person name="Amend J.P."/>
        </authorList>
    </citation>
    <scope>NUCLEOTIDE SEQUENCE [LARGE SCALE GENOMIC DNA]</scope>
    <source>
        <strain evidence="12">SURF_17</strain>
    </source>
</reference>
<dbReference type="SUPFAM" id="SSF55785">
    <property type="entry name" value="PYP-like sensor domain (PAS domain)"/>
    <property type="match status" value="3"/>
</dbReference>
<keyword evidence="4" id="KW-0808">Transferase</keyword>
<dbReference type="Gene3D" id="3.30.450.20">
    <property type="entry name" value="PAS domain"/>
    <property type="match status" value="3"/>
</dbReference>
<dbReference type="Gene3D" id="1.10.287.130">
    <property type="match status" value="1"/>
</dbReference>
<dbReference type="Gene3D" id="3.30.565.10">
    <property type="entry name" value="Histidine kinase-like ATPase, C-terminal domain"/>
    <property type="match status" value="1"/>
</dbReference>